<feature type="compositionally biased region" description="Basic and acidic residues" evidence="5">
    <location>
        <begin position="198"/>
        <end position="207"/>
    </location>
</feature>
<dbReference type="STRING" id="1296565.SAMN05660657_04237"/>
<evidence type="ECO:0000256" key="1">
    <source>
        <dbReference type="ARBA" id="ARBA00004141"/>
    </source>
</evidence>
<dbReference type="PANTHER" id="PTHR33514">
    <property type="entry name" value="PROTEIN ABCI12, CHLOROPLASTIC"/>
    <property type="match status" value="1"/>
</dbReference>
<evidence type="ECO:0000313" key="7">
    <source>
        <dbReference type="EMBL" id="SFT96042.1"/>
    </source>
</evidence>
<dbReference type="CDD" id="cd16914">
    <property type="entry name" value="EcfT"/>
    <property type="match status" value="1"/>
</dbReference>
<name>A0A1I7C9E6_9ACTN</name>
<dbReference type="RefSeq" id="WP_093582552.1">
    <property type="nucleotide sequence ID" value="NZ_FPBA01000019.1"/>
</dbReference>
<gene>
    <name evidence="7" type="ORF">SAMN05660657_04237</name>
</gene>
<keyword evidence="3 6" id="KW-1133">Transmembrane helix</keyword>
<keyword evidence="2 6" id="KW-0812">Transmembrane</keyword>
<dbReference type="Pfam" id="PF02361">
    <property type="entry name" value="CbiQ"/>
    <property type="match status" value="1"/>
</dbReference>
<evidence type="ECO:0000256" key="6">
    <source>
        <dbReference type="SAM" id="Phobius"/>
    </source>
</evidence>
<dbReference type="OrthoDB" id="509049at2"/>
<dbReference type="EMBL" id="FPBA01000019">
    <property type="protein sequence ID" value="SFT96042.1"/>
    <property type="molecule type" value="Genomic_DNA"/>
</dbReference>
<feature type="transmembrane region" description="Helical" evidence="6">
    <location>
        <begin position="20"/>
        <end position="38"/>
    </location>
</feature>
<dbReference type="Proteomes" id="UP000199546">
    <property type="component" value="Unassembled WGS sequence"/>
</dbReference>
<keyword evidence="4 6" id="KW-0472">Membrane</keyword>
<evidence type="ECO:0000256" key="4">
    <source>
        <dbReference type="ARBA" id="ARBA00023136"/>
    </source>
</evidence>
<dbReference type="GO" id="GO:0005886">
    <property type="term" value="C:plasma membrane"/>
    <property type="evidence" value="ECO:0007669"/>
    <property type="project" value="TreeGrafter"/>
</dbReference>
<evidence type="ECO:0000256" key="3">
    <source>
        <dbReference type="ARBA" id="ARBA00022989"/>
    </source>
</evidence>
<evidence type="ECO:0000256" key="5">
    <source>
        <dbReference type="SAM" id="MobiDB-lite"/>
    </source>
</evidence>
<comment type="subcellular location">
    <subcellularLocation>
        <location evidence="1">Membrane</location>
        <topology evidence="1">Multi-pass membrane protein</topology>
    </subcellularLocation>
</comment>
<feature type="transmembrane region" description="Helical" evidence="6">
    <location>
        <begin position="45"/>
        <end position="64"/>
    </location>
</feature>
<accession>A0A1I7C9E6</accession>
<evidence type="ECO:0000313" key="8">
    <source>
        <dbReference type="Proteomes" id="UP000199546"/>
    </source>
</evidence>
<organism evidence="7 8">
    <name type="scientific">Geodermatophilus amargosae</name>
    <dbReference type="NCBI Taxonomy" id="1296565"/>
    <lineage>
        <taxon>Bacteria</taxon>
        <taxon>Bacillati</taxon>
        <taxon>Actinomycetota</taxon>
        <taxon>Actinomycetes</taxon>
        <taxon>Geodermatophilales</taxon>
        <taxon>Geodermatophilaceae</taxon>
        <taxon>Geodermatophilus</taxon>
    </lineage>
</organism>
<dbReference type="AlphaFoldDB" id="A0A1I7C9E6"/>
<reference evidence="8" key="1">
    <citation type="submission" date="2016-10" db="EMBL/GenBank/DDBJ databases">
        <authorList>
            <person name="Varghese N."/>
            <person name="Submissions S."/>
        </authorList>
    </citation>
    <scope>NUCLEOTIDE SEQUENCE [LARGE SCALE GENOMIC DNA]</scope>
    <source>
        <strain evidence="8">DSM 46136</strain>
    </source>
</reference>
<keyword evidence="8" id="KW-1185">Reference proteome</keyword>
<feature type="region of interest" description="Disordered" evidence="5">
    <location>
        <begin position="198"/>
        <end position="221"/>
    </location>
</feature>
<evidence type="ECO:0000256" key="2">
    <source>
        <dbReference type="ARBA" id="ARBA00022692"/>
    </source>
</evidence>
<sequence length="221" mass="23476">MTLALYVPRASVVHRLPAGAKLLALAVLAVALFVLPTLTAAGAALLGTLAVGLLVARLPVAVLARQARAVRWWLLALLVVHALTTDPRTGAHVALRLLTLVLAAAVVTATTRVSEMVAVVEWLSAPLRLVGVRPARVGLAITMALRFIPVLIERADRIREAQAARGGSPRGVRALRTTIAPLLVQVLQMAHDVSEALDARGADDVPPPRRRRRSPAVEVPR</sequence>
<dbReference type="InterPro" id="IPR003339">
    <property type="entry name" value="ABC/ECF_trnsptr_transmembrane"/>
</dbReference>
<proteinExistence type="predicted"/>
<protein>
    <submittedName>
        <fullName evidence="7">Biotin transport system permease protein</fullName>
    </submittedName>
</protein>
<dbReference type="PANTHER" id="PTHR33514:SF13">
    <property type="entry name" value="PROTEIN ABCI12, CHLOROPLASTIC"/>
    <property type="match status" value="1"/>
</dbReference>